<dbReference type="InterPro" id="IPR031730">
    <property type="entry name" value="Carbam_trans_C"/>
</dbReference>
<gene>
    <name evidence="4" type="ORF">HYW89_00850</name>
</gene>
<dbReference type="CDD" id="cd24098">
    <property type="entry name" value="ASKHA_NBD_TobZ_N"/>
    <property type="match status" value="1"/>
</dbReference>
<protein>
    <submittedName>
        <fullName evidence="4">Carbamoyltransferase</fullName>
    </submittedName>
</protein>
<sequence length="567" mass="64514">MRILSFKTGHDPAACLLEDGKIIAAVEEERFNRVKHAADFFPEKSIRYCLSTRNLTLDEVDYIVFARAKNFSTFLKVGWYFLMRPPRNFTELRYMFALVKVQVQGLFSALRGLASYKRIFEVMGVRARKVYSFDHHLCHAASAYYGSGFDEAAILCMDGKGEATSISMWYGKGGGLKLLKRYGIFNSLGYLYGSITDFLGFRINDGEYKVMGLAPYGKAVYEMDDVISVGDRGVRINTRYSLYPFSIRSLEARFPNINREYQEDTPPQPNTDIAATLQDRLEKATLYYVRELLLTAKSYKLKAESLCLAGGVALNVKMNKAIWESGLVKNMWIQPAAGDMGNVFGAAWLLYYQKTGRHPEPLRHLYLGPEYSQAEIEKSLARSGLNYKKSDDIADEVVNLLSQKKIVAWFQGRMEFGPRALGSRSVLADPRTAQMKDIINAKVKFREPFRPFCPSFLEGHGEEFLEHYMPSPYMVMSFSVKPEWREKITAVCHVDNTVRPQEVFHATNPLYAKMIEYFFQKTGVPVVLNTSLNVKGEPIVNTPEEAVLFFKKTDVDYLAIGPYLAKK</sequence>
<reference evidence="4 5" key="1">
    <citation type="submission" date="2020-07" db="EMBL/GenBank/DDBJ databases">
        <title>Huge and variable diversity of episymbiotic CPR bacteria and DPANN archaea in groundwater ecosystems.</title>
        <authorList>
            <person name="He C.Y."/>
            <person name="Keren R."/>
            <person name="Whittaker M."/>
            <person name="Farag I.F."/>
            <person name="Doudna J."/>
            <person name="Cate J.H.D."/>
            <person name="Banfield J.F."/>
        </authorList>
    </citation>
    <scope>NUCLEOTIDE SEQUENCE [LARGE SCALE GENOMIC DNA]</scope>
    <source>
        <strain evidence="4">NC_groundwater_541_Ag_S-0.1um_46_50</strain>
    </source>
</reference>
<dbReference type="Gene3D" id="3.30.420.40">
    <property type="match status" value="2"/>
</dbReference>
<evidence type="ECO:0000313" key="5">
    <source>
        <dbReference type="Proteomes" id="UP000595618"/>
    </source>
</evidence>
<dbReference type="SUPFAM" id="SSF53067">
    <property type="entry name" value="Actin-like ATPase domain"/>
    <property type="match status" value="1"/>
</dbReference>
<dbReference type="InterPro" id="IPR043129">
    <property type="entry name" value="ATPase_NBD"/>
</dbReference>
<name>A0A7T5RJT2_9BACT</name>
<dbReference type="EMBL" id="CP066690">
    <property type="protein sequence ID" value="QQG45473.1"/>
    <property type="molecule type" value="Genomic_DNA"/>
</dbReference>
<dbReference type="Proteomes" id="UP000595618">
    <property type="component" value="Chromosome"/>
</dbReference>
<keyword evidence="4" id="KW-0808">Transferase</keyword>
<comment type="similarity">
    <text evidence="1">Belongs to the NodU/CmcH family.</text>
</comment>
<evidence type="ECO:0000256" key="1">
    <source>
        <dbReference type="ARBA" id="ARBA00006129"/>
    </source>
</evidence>
<dbReference type="AlphaFoldDB" id="A0A7T5RJT2"/>
<dbReference type="Gene3D" id="3.90.870.20">
    <property type="entry name" value="Carbamoyltransferase, C-terminal domain"/>
    <property type="match status" value="1"/>
</dbReference>
<proteinExistence type="inferred from homology"/>
<dbReference type="InterPro" id="IPR051338">
    <property type="entry name" value="NodU/CmcH_Carbamoyltrnsfr"/>
</dbReference>
<accession>A0A7T5RJT2</accession>
<dbReference type="Pfam" id="PF16861">
    <property type="entry name" value="Carbam_trans_C"/>
    <property type="match status" value="1"/>
</dbReference>
<organism evidence="4 5">
    <name type="scientific">Candidatus Sungiibacteriota bacterium</name>
    <dbReference type="NCBI Taxonomy" id="2750080"/>
    <lineage>
        <taxon>Bacteria</taxon>
        <taxon>Candidatus Sungiibacteriota</taxon>
    </lineage>
</organism>
<dbReference type="Pfam" id="PF02543">
    <property type="entry name" value="Carbam_trans_N"/>
    <property type="match status" value="1"/>
</dbReference>
<dbReference type="GO" id="GO:0016740">
    <property type="term" value="F:transferase activity"/>
    <property type="evidence" value="ECO:0007669"/>
    <property type="project" value="UniProtKB-KW"/>
</dbReference>
<feature type="domain" description="Carbamoyltransferase C-terminal" evidence="3">
    <location>
        <begin position="399"/>
        <end position="567"/>
    </location>
</feature>
<dbReference type="PANTHER" id="PTHR34847">
    <property type="entry name" value="NODULATION PROTEIN U"/>
    <property type="match status" value="1"/>
</dbReference>
<dbReference type="InterPro" id="IPR003696">
    <property type="entry name" value="Carbtransf_dom"/>
</dbReference>
<dbReference type="InterPro" id="IPR038152">
    <property type="entry name" value="Carbam_trans_C_sf"/>
</dbReference>
<evidence type="ECO:0000259" key="2">
    <source>
        <dbReference type="Pfam" id="PF02543"/>
    </source>
</evidence>
<dbReference type="PANTHER" id="PTHR34847:SF1">
    <property type="entry name" value="NODULATION PROTEIN U"/>
    <property type="match status" value="1"/>
</dbReference>
<evidence type="ECO:0000259" key="3">
    <source>
        <dbReference type="Pfam" id="PF16861"/>
    </source>
</evidence>
<feature type="domain" description="Carbamoyltransferase" evidence="2">
    <location>
        <begin position="2"/>
        <end position="347"/>
    </location>
</feature>
<evidence type="ECO:0000313" key="4">
    <source>
        <dbReference type="EMBL" id="QQG45473.1"/>
    </source>
</evidence>